<organism evidence="2 3">
    <name type="scientific">Parathielavia hyrcaniae</name>
    <dbReference type="NCBI Taxonomy" id="113614"/>
    <lineage>
        <taxon>Eukaryota</taxon>
        <taxon>Fungi</taxon>
        <taxon>Dikarya</taxon>
        <taxon>Ascomycota</taxon>
        <taxon>Pezizomycotina</taxon>
        <taxon>Sordariomycetes</taxon>
        <taxon>Sordariomycetidae</taxon>
        <taxon>Sordariales</taxon>
        <taxon>Chaetomiaceae</taxon>
        <taxon>Parathielavia</taxon>
    </lineage>
</organism>
<gene>
    <name evidence="2" type="ORF">N658DRAFT_292184</name>
</gene>
<reference evidence="2" key="2">
    <citation type="submission" date="2023-05" db="EMBL/GenBank/DDBJ databases">
        <authorList>
            <consortium name="Lawrence Berkeley National Laboratory"/>
            <person name="Steindorff A."/>
            <person name="Hensen N."/>
            <person name="Bonometti L."/>
            <person name="Westerberg I."/>
            <person name="Brannstrom I.O."/>
            <person name="Guillou S."/>
            <person name="Cros-Aarteil S."/>
            <person name="Calhoun S."/>
            <person name="Haridas S."/>
            <person name="Kuo A."/>
            <person name="Mondo S."/>
            <person name="Pangilinan J."/>
            <person name="Riley R."/>
            <person name="Labutti K."/>
            <person name="Andreopoulos B."/>
            <person name="Lipzen A."/>
            <person name="Chen C."/>
            <person name="Yanf M."/>
            <person name="Daum C."/>
            <person name="Ng V."/>
            <person name="Clum A."/>
            <person name="Ohm R."/>
            <person name="Martin F."/>
            <person name="Silar P."/>
            <person name="Natvig D."/>
            <person name="Lalanne C."/>
            <person name="Gautier V."/>
            <person name="Ament-Velasquez S.L."/>
            <person name="Kruys A."/>
            <person name="Hutchinson M.I."/>
            <person name="Powell A.J."/>
            <person name="Barry K."/>
            <person name="Miller A.N."/>
            <person name="Grigoriev I.V."/>
            <person name="Debuchy R."/>
            <person name="Gladieux P."/>
            <person name="Thoren M.H."/>
            <person name="Johannesson H."/>
        </authorList>
    </citation>
    <scope>NUCLEOTIDE SEQUENCE</scope>
    <source>
        <strain evidence="2">CBS 757.83</strain>
    </source>
</reference>
<sequence>MSHRRKMSGTRNEPQADFVRAMTKSDKQNWRAPKSSLVSFEVQPKRRRWFNCKGSAGARTRKFSDPTSTKAKRARVGIRFVPRHVPPPSGALRGWPGMGQTSHGPGDILSKPTPTFFQCFQVVLKWDGMPTAISTMPRRRMICSGHQHVNGGHSRRSRAGQRGIPEAPNADEQWKPLRPRSASVCEASDEKRHPHLAKNWTQGLFHLASCGCLTHQGAHWFTSEGFKDETRFVFPALMCSVSVSTSCMAWTLETAVSENVRTVRDCLEIDSLSHTH</sequence>
<feature type="region of interest" description="Disordered" evidence="1">
    <location>
        <begin position="147"/>
        <end position="178"/>
    </location>
</feature>
<reference evidence="2" key="1">
    <citation type="journal article" date="2023" name="Mol. Phylogenet. Evol.">
        <title>Genome-scale phylogeny and comparative genomics of the fungal order Sordariales.</title>
        <authorList>
            <person name="Hensen N."/>
            <person name="Bonometti L."/>
            <person name="Westerberg I."/>
            <person name="Brannstrom I.O."/>
            <person name="Guillou S."/>
            <person name="Cros-Aarteil S."/>
            <person name="Calhoun S."/>
            <person name="Haridas S."/>
            <person name="Kuo A."/>
            <person name="Mondo S."/>
            <person name="Pangilinan J."/>
            <person name="Riley R."/>
            <person name="LaButti K."/>
            <person name="Andreopoulos B."/>
            <person name="Lipzen A."/>
            <person name="Chen C."/>
            <person name="Yan M."/>
            <person name="Daum C."/>
            <person name="Ng V."/>
            <person name="Clum A."/>
            <person name="Steindorff A."/>
            <person name="Ohm R.A."/>
            <person name="Martin F."/>
            <person name="Silar P."/>
            <person name="Natvig D.O."/>
            <person name="Lalanne C."/>
            <person name="Gautier V."/>
            <person name="Ament-Velasquez S.L."/>
            <person name="Kruys A."/>
            <person name="Hutchinson M.I."/>
            <person name="Powell A.J."/>
            <person name="Barry K."/>
            <person name="Miller A.N."/>
            <person name="Grigoriev I.V."/>
            <person name="Debuchy R."/>
            <person name="Gladieux P."/>
            <person name="Hiltunen Thoren M."/>
            <person name="Johannesson H."/>
        </authorList>
    </citation>
    <scope>NUCLEOTIDE SEQUENCE</scope>
    <source>
        <strain evidence="2">CBS 757.83</strain>
    </source>
</reference>
<dbReference type="EMBL" id="MU863676">
    <property type="protein sequence ID" value="KAK4097393.1"/>
    <property type="molecule type" value="Genomic_DNA"/>
</dbReference>
<keyword evidence="3" id="KW-1185">Reference proteome</keyword>
<protein>
    <submittedName>
        <fullName evidence="2">Uncharacterized protein</fullName>
    </submittedName>
</protein>
<comment type="caution">
    <text evidence="2">The sequence shown here is derived from an EMBL/GenBank/DDBJ whole genome shotgun (WGS) entry which is preliminary data.</text>
</comment>
<dbReference type="AlphaFoldDB" id="A0AAN6SXW0"/>
<accession>A0AAN6SXW0</accession>
<evidence type="ECO:0000256" key="1">
    <source>
        <dbReference type="SAM" id="MobiDB-lite"/>
    </source>
</evidence>
<evidence type="ECO:0000313" key="3">
    <source>
        <dbReference type="Proteomes" id="UP001305647"/>
    </source>
</evidence>
<name>A0AAN6SXW0_9PEZI</name>
<proteinExistence type="predicted"/>
<evidence type="ECO:0000313" key="2">
    <source>
        <dbReference type="EMBL" id="KAK4097393.1"/>
    </source>
</evidence>
<dbReference type="Proteomes" id="UP001305647">
    <property type="component" value="Unassembled WGS sequence"/>
</dbReference>